<dbReference type="InterPro" id="IPR001633">
    <property type="entry name" value="EAL_dom"/>
</dbReference>
<dbReference type="AlphaFoldDB" id="A0A8J3ZLI1"/>
<evidence type="ECO:0000313" key="7">
    <source>
        <dbReference type="Proteomes" id="UP000635606"/>
    </source>
</evidence>
<dbReference type="NCBIfam" id="TIGR00229">
    <property type="entry name" value="sensory_box"/>
    <property type="match status" value="1"/>
</dbReference>
<dbReference type="NCBIfam" id="TIGR00254">
    <property type="entry name" value="GGDEF"/>
    <property type="match status" value="1"/>
</dbReference>
<keyword evidence="7" id="KW-1185">Reference proteome</keyword>
<proteinExistence type="predicted"/>
<dbReference type="SMART" id="SM00052">
    <property type="entry name" value="EAL"/>
    <property type="match status" value="1"/>
</dbReference>
<dbReference type="InterPro" id="IPR000700">
    <property type="entry name" value="PAS-assoc_C"/>
</dbReference>
<dbReference type="PANTHER" id="PTHR44757:SF2">
    <property type="entry name" value="BIOFILM ARCHITECTURE MAINTENANCE PROTEIN MBAA"/>
    <property type="match status" value="1"/>
</dbReference>
<dbReference type="Pfam" id="PF13426">
    <property type="entry name" value="PAS_9"/>
    <property type="match status" value="1"/>
</dbReference>
<dbReference type="SMART" id="SM00091">
    <property type="entry name" value="PAS"/>
    <property type="match status" value="1"/>
</dbReference>
<dbReference type="Gene3D" id="3.30.70.270">
    <property type="match status" value="1"/>
</dbReference>
<protein>
    <recommendedName>
        <fullName evidence="8">Diguanylate cyclase/phosphodiesterase with PAS/PAC sensor(S)</fullName>
    </recommendedName>
</protein>
<dbReference type="CDD" id="cd00130">
    <property type="entry name" value="PAS"/>
    <property type="match status" value="1"/>
</dbReference>
<feature type="transmembrane region" description="Helical" evidence="1">
    <location>
        <begin position="174"/>
        <end position="193"/>
    </location>
</feature>
<dbReference type="Gene3D" id="3.20.20.450">
    <property type="entry name" value="EAL domain"/>
    <property type="match status" value="1"/>
</dbReference>
<feature type="domain" description="GGDEF" evidence="5">
    <location>
        <begin position="519"/>
        <end position="651"/>
    </location>
</feature>
<dbReference type="PROSITE" id="PS50883">
    <property type="entry name" value="EAL"/>
    <property type="match status" value="1"/>
</dbReference>
<dbReference type="Pfam" id="PF00990">
    <property type="entry name" value="GGDEF"/>
    <property type="match status" value="1"/>
</dbReference>
<dbReference type="InterPro" id="IPR035965">
    <property type="entry name" value="PAS-like_dom_sf"/>
</dbReference>
<dbReference type="InterPro" id="IPR035919">
    <property type="entry name" value="EAL_sf"/>
</dbReference>
<feature type="transmembrane region" description="Helical" evidence="1">
    <location>
        <begin position="86"/>
        <end position="103"/>
    </location>
</feature>
<feature type="transmembrane region" description="Helical" evidence="1">
    <location>
        <begin position="145"/>
        <end position="162"/>
    </location>
</feature>
<evidence type="ECO:0000259" key="5">
    <source>
        <dbReference type="PROSITE" id="PS50887"/>
    </source>
</evidence>
<dbReference type="Gene3D" id="3.30.450.20">
    <property type="entry name" value="PAS domain"/>
    <property type="match status" value="1"/>
</dbReference>
<dbReference type="PROSITE" id="PS50887">
    <property type="entry name" value="GGDEF"/>
    <property type="match status" value="1"/>
</dbReference>
<comment type="caution">
    <text evidence="6">The sequence shown here is derived from an EMBL/GenBank/DDBJ whole genome shotgun (WGS) entry which is preliminary data.</text>
</comment>
<feature type="transmembrane region" description="Helical" evidence="1">
    <location>
        <begin position="29"/>
        <end position="46"/>
    </location>
</feature>
<dbReference type="CDD" id="cd01949">
    <property type="entry name" value="GGDEF"/>
    <property type="match status" value="1"/>
</dbReference>
<dbReference type="PANTHER" id="PTHR44757">
    <property type="entry name" value="DIGUANYLATE CYCLASE DGCP"/>
    <property type="match status" value="1"/>
</dbReference>
<dbReference type="Pfam" id="PF00563">
    <property type="entry name" value="EAL"/>
    <property type="match status" value="1"/>
</dbReference>
<keyword evidence="1" id="KW-1133">Transmembrane helix</keyword>
<evidence type="ECO:0000259" key="3">
    <source>
        <dbReference type="PROSITE" id="PS50113"/>
    </source>
</evidence>
<feature type="transmembrane region" description="Helical" evidence="1">
    <location>
        <begin position="115"/>
        <end position="133"/>
    </location>
</feature>
<accession>A0A8J3ZLI1</accession>
<feature type="domain" description="PAS" evidence="2">
    <location>
        <begin position="368"/>
        <end position="404"/>
    </location>
</feature>
<sequence>MARRLAWGHGLAAAVLIGLYFAVPAWHVVTWSLFGLLGCAAIVAGWRLHRPRRALPWLWWAGGTVALAVGAVAVSLPGAVPHGAASPWWAEAGLLPCLVVALVTSRRFAADRTALIDASILAIGAGLLSWVLVVEPHLPAPGLTVVRGTVSVAYPALLAVVARSMVGAVRGWSAALFLLSGAGPLVADILYGLELPVDWRLGWILFLVSGGAAALHPSMRTLTEPRPVGTGDSTARRLAIGAASLVAPLIPLGQASTGEVRDGVVVAVVSAVLVALAVTRMSHVDAGLRRALDRERELRRACEALLSATDVETVTAVVHESVGRLLPRGASDDNVLVDLRQAVPVLAGQAATAIDRIALIRELDRRDSEAYFRTLVLTAAEVILIVDDGGRIRYGSPSATGLLGVDDVTGRPVWDLFVPEQRDAVSAAVEAVRLGTVIDSAGDWTVLRHTGGPVEVEVSIRDLRHEPSVDGVVLTLRDVTERRRQQHELERRAYLDPLTGLGSHLFFRDETRRATAAPGVTGVLLADLDDLRGVAGTVGPELADGLLRAVGARLRSIVDGAHAVARLDGDEFGVLVAGAAEVAGIDRLVAGLLDRFTAPFEVSGSTITVRLTIGLATTVDTDDPAELISRARVALRTAKATGTGFWRRYDAALHREILDRARLRTELGRAIATDGLELCFQPIVDLATGRAHGFESLVRWRHPVRGPLPADALVDLAGESGLTAPLGAWALERSVREAAGWQEALAEPPYVSVDVPDHQFRAPGFVEHVLTLISRYGLAPHLLTLEVTGSLIADSQPVREDLSILRSAGIRVAIDDFGTGHPSLSCLQGVPVDVLKLHRSFVDTMSGSIRRYDLVAGIAHLARTLRVDVVAQGIATTTERTLSSGAGCAYGQGTLIAEPMPADEVVPWLTHEDTPVFA</sequence>
<keyword evidence="1" id="KW-0812">Transmembrane</keyword>
<evidence type="ECO:0000259" key="4">
    <source>
        <dbReference type="PROSITE" id="PS50883"/>
    </source>
</evidence>
<dbReference type="SMART" id="SM00267">
    <property type="entry name" value="GGDEF"/>
    <property type="match status" value="1"/>
</dbReference>
<dbReference type="SUPFAM" id="SSF55073">
    <property type="entry name" value="Nucleotide cyclase"/>
    <property type="match status" value="1"/>
</dbReference>
<feature type="transmembrane region" description="Helical" evidence="1">
    <location>
        <begin position="58"/>
        <end position="80"/>
    </location>
</feature>
<dbReference type="InterPro" id="IPR000014">
    <property type="entry name" value="PAS"/>
</dbReference>
<dbReference type="InterPro" id="IPR029787">
    <property type="entry name" value="Nucleotide_cyclase"/>
</dbReference>
<reference evidence="6" key="1">
    <citation type="submission" date="2021-01" db="EMBL/GenBank/DDBJ databases">
        <title>Whole genome shotgun sequence of Virgisporangium ochraceum NBRC 16418.</title>
        <authorList>
            <person name="Komaki H."/>
            <person name="Tamura T."/>
        </authorList>
    </citation>
    <scope>NUCLEOTIDE SEQUENCE</scope>
    <source>
        <strain evidence="6">NBRC 16418</strain>
    </source>
</reference>
<evidence type="ECO:0000259" key="2">
    <source>
        <dbReference type="PROSITE" id="PS50112"/>
    </source>
</evidence>
<dbReference type="InterPro" id="IPR052155">
    <property type="entry name" value="Biofilm_reg_signaling"/>
</dbReference>
<evidence type="ECO:0000313" key="6">
    <source>
        <dbReference type="EMBL" id="GIJ65137.1"/>
    </source>
</evidence>
<dbReference type="InterPro" id="IPR043128">
    <property type="entry name" value="Rev_trsase/Diguanyl_cyclase"/>
</dbReference>
<feature type="transmembrane region" description="Helical" evidence="1">
    <location>
        <begin position="5"/>
        <end position="23"/>
    </location>
</feature>
<dbReference type="SUPFAM" id="SSF55785">
    <property type="entry name" value="PYP-like sensor domain (PAS domain)"/>
    <property type="match status" value="1"/>
</dbReference>
<gene>
    <name evidence="6" type="ORF">Voc01_000540</name>
</gene>
<dbReference type="EMBL" id="BOPH01000001">
    <property type="protein sequence ID" value="GIJ65137.1"/>
    <property type="molecule type" value="Genomic_DNA"/>
</dbReference>
<name>A0A8J3ZLI1_9ACTN</name>
<dbReference type="PROSITE" id="PS50112">
    <property type="entry name" value="PAS"/>
    <property type="match status" value="1"/>
</dbReference>
<dbReference type="PROSITE" id="PS50113">
    <property type="entry name" value="PAC"/>
    <property type="match status" value="1"/>
</dbReference>
<evidence type="ECO:0008006" key="8">
    <source>
        <dbReference type="Google" id="ProtNLM"/>
    </source>
</evidence>
<feature type="domain" description="EAL" evidence="4">
    <location>
        <begin position="660"/>
        <end position="913"/>
    </location>
</feature>
<dbReference type="SUPFAM" id="SSF141868">
    <property type="entry name" value="EAL domain-like"/>
    <property type="match status" value="1"/>
</dbReference>
<dbReference type="Proteomes" id="UP000635606">
    <property type="component" value="Unassembled WGS sequence"/>
</dbReference>
<feature type="domain" description="PAC" evidence="3">
    <location>
        <begin position="440"/>
        <end position="491"/>
    </location>
</feature>
<dbReference type="CDD" id="cd01948">
    <property type="entry name" value="EAL"/>
    <property type="match status" value="1"/>
</dbReference>
<organism evidence="6 7">
    <name type="scientific">Virgisporangium ochraceum</name>
    <dbReference type="NCBI Taxonomy" id="65505"/>
    <lineage>
        <taxon>Bacteria</taxon>
        <taxon>Bacillati</taxon>
        <taxon>Actinomycetota</taxon>
        <taxon>Actinomycetes</taxon>
        <taxon>Micromonosporales</taxon>
        <taxon>Micromonosporaceae</taxon>
        <taxon>Virgisporangium</taxon>
    </lineage>
</organism>
<dbReference type="InterPro" id="IPR000160">
    <property type="entry name" value="GGDEF_dom"/>
</dbReference>
<evidence type="ECO:0000256" key="1">
    <source>
        <dbReference type="SAM" id="Phobius"/>
    </source>
</evidence>
<keyword evidence="1" id="KW-0472">Membrane</keyword>